<protein>
    <submittedName>
        <fullName evidence="2">(pine wood nematode) hypothetical protein</fullName>
    </submittedName>
</protein>
<feature type="transmembrane region" description="Helical" evidence="1">
    <location>
        <begin position="20"/>
        <end position="40"/>
    </location>
</feature>
<dbReference type="AlphaFoldDB" id="A0A1I7S2H9"/>
<accession>A0A1I7S2H9</accession>
<keyword evidence="1" id="KW-1133">Transmembrane helix</keyword>
<dbReference type="Proteomes" id="UP000659654">
    <property type="component" value="Unassembled WGS sequence"/>
</dbReference>
<evidence type="ECO:0000313" key="3">
    <source>
        <dbReference type="Proteomes" id="UP000095284"/>
    </source>
</evidence>
<keyword evidence="1" id="KW-0472">Membrane</keyword>
<sequence>MAEPNSDEVLSKQIETYSLGIFLVILFATLIFVALTAISVRKEFVKLRKQKEEEEKTPETLTIVDPE</sequence>
<dbReference type="SMR" id="A0A1I7S2H9"/>
<keyword evidence="1" id="KW-0812">Transmembrane</keyword>
<organism evidence="3 5">
    <name type="scientific">Bursaphelenchus xylophilus</name>
    <name type="common">Pinewood nematode worm</name>
    <name type="synonym">Aphelenchoides xylophilus</name>
    <dbReference type="NCBI Taxonomy" id="6326"/>
    <lineage>
        <taxon>Eukaryota</taxon>
        <taxon>Metazoa</taxon>
        <taxon>Ecdysozoa</taxon>
        <taxon>Nematoda</taxon>
        <taxon>Chromadorea</taxon>
        <taxon>Rhabditida</taxon>
        <taxon>Tylenchina</taxon>
        <taxon>Tylenchomorpha</taxon>
        <taxon>Aphelenchoidea</taxon>
        <taxon>Aphelenchoididae</taxon>
        <taxon>Bursaphelenchus</taxon>
    </lineage>
</organism>
<evidence type="ECO:0000313" key="4">
    <source>
        <dbReference type="Proteomes" id="UP000659654"/>
    </source>
</evidence>
<reference evidence="5" key="1">
    <citation type="submission" date="2016-11" db="UniProtKB">
        <authorList>
            <consortium name="WormBaseParasite"/>
        </authorList>
    </citation>
    <scope>IDENTIFICATION</scope>
</reference>
<dbReference type="Proteomes" id="UP000582659">
    <property type="component" value="Unassembled WGS sequence"/>
</dbReference>
<proteinExistence type="predicted"/>
<evidence type="ECO:0000313" key="2">
    <source>
        <dbReference type="EMBL" id="CAD5230862.1"/>
    </source>
</evidence>
<keyword evidence="4" id="KW-1185">Reference proteome</keyword>
<dbReference type="EMBL" id="CAJFCV020000005">
    <property type="protein sequence ID" value="CAG9121942.1"/>
    <property type="molecule type" value="Genomic_DNA"/>
</dbReference>
<dbReference type="Proteomes" id="UP000095284">
    <property type="component" value="Unplaced"/>
</dbReference>
<gene>
    <name evidence="2" type="ORF">BXYJ_LOCUS11193</name>
</gene>
<evidence type="ECO:0000256" key="1">
    <source>
        <dbReference type="SAM" id="Phobius"/>
    </source>
</evidence>
<reference evidence="2" key="2">
    <citation type="submission" date="2020-09" db="EMBL/GenBank/DDBJ databases">
        <authorList>
            <person name="Kikuchi T."/>
        </authorList>
    </citation>
    <scope>NUCLEOTIDE SEQUENCE</scope>
    <source>
        <strain evidence="2">Ka4C1</strain>
    </source>
</reference>
<name>A0A1I7S2H9_BURXY</name>
<dbReference type="WBParaSite" id="BXY_0720800.1">
    <property type="protein sequence ID" value="BXY_0720800.1"/>
    <property type="gene ID" value="BXY_0720800"/>
</dbReference>
<evidence type="ECO:0000313" key="5">
    <source>
        <dbReference type="WBParaSite" id="BXY_0720800.1"/>
    </source>
</evidence>
<dbReference type="EMBL" id="CAJFDI010000005">
    <property type="protein sequence ID" value="CAD5230862.1"/>
    <property type="molecule type" value="Genomic_DNA"/>
</dbReference>